<accession>A0A511DLN0</accession>
<gene>
    <name evidence="2" type="ORF">PSU4_46750</name>
</gene>
<feature type="domain" description="HTH cro/C1-type" evidence="1">
    <location>
        <begin position="81"/>
        <end position="116"/>
    </location>
</feature>
<keyword evidence="3" id="KW-1185">Reference proteome</keyword>
<dbReference type="PROSITE" id="PS50943">
    <property type="entry name" value="HTH_CROC1"/>
    <property type="match status" value="1"/>
</dbReference>
<dbReference type="InterPro" id="IPR010982">
    <property type="entry name" value="Lambda_DNA-bd_dom_sf"/>
</dbReference>
<dbReference type="Gene3D" id="1.10.260.40">
    <property type="entry name" value="lambda repressor-like DNA-binding domains"/>
    <property type="match status" value="1"/>
</dbReference>
<dbReference type="InterPro" id="IPR001387">
    <property type="entry name" value="Cro/C1-type_HTH"/>
</dbReference>
<organism evidence="2 3">
    <name type="scientific">Pseudonocardia sulfidoxydans NBRC 16205</name>
    <dbReference type="NCBI Taxonomy" id="1223511"/>
    <lineage>
        <taxon>Bacteria</taxon>
        <taxon>Bacillati</taxon>
        <taxon>Actinomycetota</taxon>
        <taxon>Actinomycetes</taxon>
        <taxon>Pseudonocardiales</taxon>
        <taxon>Pseudonocardiaceae</taxon>
        <taxon>Pseudonocardia</taxon>
    </lineage>
</organism>
<dbReference type="AlphaFoldDB" id="A0A511DLN0"/>
<protein>
    <recommendedName>
        <fullName evidence="1">HTH cro/C1-type domain-containing protein</fullName>
    </recommendedName>
</protein>
<dbReference type="EMBL" id="BJVJ01000062">
    <property type="protein sequence ID" value="GEL25721.1"/>
    <property type="molecule type" value="Genomic_DNA"/>
</dbReference>
<reference evidence="2 3" key="1">
    <citation type="submission" date="2019-07" db="EMBL/GenBank/DDBJ databases">
        <title>Whole genome shotgun sequence of Pseudonocardia sulfidoxydans NBRC 16205.</title>
        <authorList>
            <person name="Hosoyama A."/>
            <person name="Uohara A."/>
            <person name="Ohji S."/>
            <person name="Ichikawa N."/>
        </authorList>
    </citation>
    <scope>NUCLEOTIDE SEQUENCE [LARGE SCALE GENOMIC DNA]</scope>
    <source>
        <strain evidence="2 3">NBRC 16205</strain>
    </source>
</reference>
<name>A0A511DLN0_9PSEU</name>
<dbReference type="GO" id="GO:0003677">
    <property type="term" value="F:DNA binding"/>
    <property type="evidence" value="ECO:0007669"/>
    <property type="project" value="InterPro"/>
</dbReference>
<evidence type="ECO:0000259" key="1">
    <source>
        <dbReference type="PROSITE" id="PS50943"/>
    </source>
</evidence>
<proteinExistence type="predicted"/>
<comment type="caution">
    <text evidence="2">The sequence shown here is derived from an EMBL/GenBank/DDBJ whole genome shotgun (WGS) entry which is preliminary data.</text>
</comment>
<sequence length="186" mass="20697">MDRVRRGLAATLVAGDEVVRGQAGMLEGEGVASARRGRVANPRGTVPERLNYLFQNIRSVEDKPYSAAQVARWIEDNGGEISSVYILKILNGERNEPSQRYLKDLARFFEVSPAFFWEDEPADLDAGELRERIVLRDGHLRAMMLRVARLSPGAQQAVSAIVEVLLKAEGKGSDEELRRTENTSCL</sequence>
<dbReference type="Proteomes" id="UP000321685">
    <property type="component" value="Unassembled WGS sequence"/>
</dbReference>
<evidence type="ECO:0000313" key="3">
    <source>
        <dbReference type="Proteomes" id="UP000321685"/>
    </source>
</evidence>
<evidence type="ECO:0000313" key="2">
    <source>
        <dbReference type="EMBL" id="GEL25721.1"/>
    </source>
</evidence>